<comment type="caution">
    <text evidence="1">The sequence shown here is derived from an EMBL/GenBank/DDBJ whole genome shotgun (WGS) entry which is preliminary data.</text>
</comment>
<accession>A0A834PAH0</accession>
<name>A0A834PAH0_VESPE</name>
<sequence>MWGHVADVASESSLTGCIDVSEECQCKTGSFLRIIPLHKFPFFRISEKMLTARTVFGVRIRKTRGFLDQPRTQLPEVVVTKMGGLPLTMRQSNVARNAIPFTGETQNYVKSWSVRCVFVHIEQAKKEKGPLRAFGKASFGVLIIQHTPNKWASFLEAPLPLGNRRSILVARDQPEDHMANPFAAKDRENLDISLNILPRELMLTKSPPPFRVTGAACTVWATSVARLHSDGHEFVHAKGTMKADARPNDNGD</sequence>
<protein>
    <submittedName>
        <fullName evidence="1">Uncharacterized protein</fullName>
    </submittedName>
</protein>
<gene>
    <name evidence="1" type="ORF">H0235_002751</name>
</gene>
<evidence type="ECO:0000313" key="2">
    <source>
        <dbReference type="Proteomes" id="UP000600918"/>
    </source>
</evidence>
<dbReference type="EMBL" id="JACSDY010000002">
    <property type="protein sequence ID" value="KAF7434560.1"/>
    <property type="molecule type" value="Genomic_DNA"/>
</dbReference>
<evidence type="ECO:0000313" key="1">
    <source>
        <dbReference type="EMBL" id="KAF7434560.1"/>
    </source>
</evidence>
<keyword evidence="2" id="KW-1185">Reference proteome</keyword>
<dbReference type="Proteomes" id="UP000600918">
    <property type="component" value="Unassembled WGS sequence"/>
</dbReference>
<proteinExistence type="predicted"/>
<reference evidence="1" key="1">
    <citation type="journal article" date="2020" name="G3 (Bethesda)">
        <title>High-Quality Assemblies for Three Invasive Social Wasps from the &lt;i&gt;Vespula&lt;/i&gt; Genus.</title>
        <authorList>
            <person name="Harrop T.W.R."/>
            <person name="Guhlin J."/>
            <person name="McLaughlin G.M."/>
            <person name="Permina E."/>
            <person name="Stockwell P."/>
            <person name="Gilligan J."/>
            <person name="Le Lec M.F."/>
            <person name="Gruber M.A.M."/>
            <person name="Quinn O."/>
            <person name="Lovegrove M."/>
            <person name="Duncan E.J."/>
            <person name="Remnant E.J."/>
            <person name="Van Eeckhoven J."/>
            <person name="Graham B."/>
            <person name="Knapp R.A."/>
            <person name="Langford K.W."/>
            <person name="Kronenberg Z."/>
            <person name="Press M.O."/>
            <person name="Eacker S.M."/>
            <person name="Wilson-Rankin E.E."/>
            <person name="Purcell J."/>
            <person name="Lester P.J."/>
            <person name="Dearden P.K."/>
        </authorList>
    </citation>
    <scope>NUCLEOTIDE SEQUENCE</scope>
    <source>
        <strain evidence="1">Volc-1</strain>
    </source>
</reference>
<organism evidence="1 2">
    <name type="scientific">Vespula pensylvanica</name>
    <name type="common">Western yellow jacket</name>
    <name type="synonym">Wasp</name>
    <dbReference type="NCBI Taxonomy" id="30213"/>
    <lineage>
        <taxon>Eukaryota</taxon>
        <taxon>Metazoa</taxon>
        <taxon>Ecdysozoa</taxon>
        <taxon>Arthropoda</taxon>
        <taxon>Hexapoda</taxon>
        <taxon>Insecta</taxon>
        <taxon>Pterygota</taxon>
        <taxon>Neoptera</taxon>
        <taxon>Endopterygota</taxon>
        <taxon>Hymenoptera</taxon>
        <taxon>Apocrita</taxon>
        <taxon>Aculeata</taxon>
        <taxon>Vespoidea</taxon>
        <taxon>Vespidae</taxon>
        <taxon>Vespinae</taxon>
        <taxon>Vespula</taxon>
    </lineage>
</organism>
<dbReference type="AlphaFoldDB" id="A0A834PAH0"/>